<accession>A0ABW4ZE75</accession>
<dbReference type="EMBL" id="JBHUJB010000073">
    <property type="protein sequence ID" value="MFD2160190.1"/>
    <property type="molecule type" value="Genomic_DNA"/>
</dbReference>
<protein>
    <submittedName>
        <fullName evidence="3">Sialate O-acetylesterase</fullName>
    </submittedName>
</protein>
<organism evidence="3 4">
    <name type="scientific">Rubritalea tangerina</name>
    <dbReference type="NCBI Taxonomy" id="430798"/>
    <lineage>
        <taxon>Bacteria</taxon>
        <taxon>Pseudomonadati</taxon>
        <taxon>Verrucomicrobiota</taxon>
        <taxon>Verrucomicrobiia</taxon>
        <taxon>Verrucomicrobiales</taxon>
        <taxon>Rubritaleaceae</taxon>
        <taxon>Rubritalea</taxon>
    </lineage>
</organism>
<dbReference type="PANTHER" id="PTHR31988:SF19">
    <property type="entry name" value="9-O-ACETYL-N-ACETYLNEURAMINIC ACID DEACETYLASE-RELATED"/>
    <property type="match status" value="1"/>
</dbReference>
<dbReference type="Proteomes" id="UP001597389">
    <property type="component" value="Unassembled WGS sequence"/>
</dbReference>
<dbReference type="Gene3D" id="3.40.50.1110">
    <property type="entry name" value="SGNH hydrolase"/>
    <property type="match status" value="1"/>
</dbReference>
<evidence type="ECO:0000256" key="1">
    <source>
        <dbReference type="ARBA" id="ARBA00022801"/>
    </source>
</evidence>
<evidence type="ECO:0000313" key="4">
    <source>
        <dbReference type="Proteomes" id="UP001597389"/>
    </source>
</evidence>
<sequence>MDNKRISSLGIAAALTLSSATAKHIEIILLTGQSNSLGTTANKKDTDPSKPPLDPSDKHIAFFWSNRSTAAADGPAAIIGDSAGKITTLQQQQGQGRNTTFWGPEINFGRKLYASGKRDFLIIKASRGGGGNGHWVKGQQMYQHILKTTNTATEALKQSGHTFTFTTLLYLQGESDNNKEAQIAGQRFSELLANLRKDLPEATNMQAIIGGIAPVGKKHDTVREQQKQLAESRSDIQYFSNLDLQKQLYDRLHFDKAAKLEIGHRYFQAYSKK</sequence>
<keyword evidence="1" id="KW-0378">Hydrolase</keyword>
<dbReference type="InterPro" id="IPR052940">
    <property type="entry name" value="Carb_Esterase_6"/>
</dbReference>
<comment type="caution">
    <text evidence="3">The sequence shown here is derived from an EMBL/GenBank/DDBJ whole genome shotgun (WGS) entry which is preliminary data.</text>
</comment>
<keyword evidence="4" id="KW-1185">Reference proteome</keyword>
<name>A0ABW4ZE75_9BACT</name>
<dbReference type="Pfam" id="PF03629">
    <property type="entry name" value="SASA"/>
    <property type="match status" value="1"/>
</dbReference>
<dbReference type="RefSeq" id="WP_377086966.1">
    <property type="nucleotide sequence ID" value="NZ_JBHSJL010000014.1"/>
</dbReference>
<evidence type="ECO:0000313" key="3">
    <source>
        <dbReference type="EMBL" id="MFD2160190.1"/>
    </source>
</evidence>
<feature type="domain" description="Sialate O-acetylesterase" evidence="2">
    <location>
        <begin position="26"/>
        <end position="271"/>
    </location>
</feature>
<evidence type="ECO:0000259" key="2">
    <source>
        <dbReference type="Pfam" id="PF03629"/>
    </source>
</evidence>
<gene>
    <name evidence="3" type="ORF">ACFSW8_14905</name>
</gene>
<dbReference type="SUPFAM" id="SSF52266">
    <property type="entry name" value="SGNH hydrolase"/>
    <property type="match status" value="1"/>
</dbReference>
<dbReference type="InterPro" id="IPR036514">
    <property type="entry name" value="SGNH_hydro_sf"/>
</dbReference>
<reference evidence="4" key="1">
    <citation type="journal article" date="2019" name="Int. J. Syst. Evol. Microbiol.">
        <title>The Global Catalogue of Microorganisms (GCM) 10K type strain sequencing project: providing services to taxonomists for standard genome sequencing and annotation.</title>
        <authorList>
            <consortium name="The Broad Institute Genomics Platform"/>
            <consortium name="The Broad Institute Genome Sequencing Center for Infectious Disease"/>
            <person name="Wu L."/>
            <person name="Ma J."/>
        </authorList>
    </citation>
    <scope>NUCLEOTIDE SEQUENCE [LARGE SCALE GENOMIC DNA]</scope>
    <source>
        <strain evidence="4">CCUG 57942</strain>
    </source>
</reference>
<dbReference type="InterPro" id="IPR005181">
    <property type="entry name" value="SASA"/>
</dbReference>
<proteinExistence type="predicted"/>
<dbReference type="PANTHER" id="PTHR31988">
    <property type="entry name" value="ESTERASE, PUTATIVE (DUF303)-RELATED"/>
    <property type="match status" value="1"/>
</dbReference>